<dbReference type="EMBL" id="LNIX01000036">
    <property type="protein sequence ID" value="OXA39859.1"/>
    <property type="molecule type" value="Genomic_DNA"/>
</dbReference>
<dbReference type="Proteomes" id="UP000198287">
    <property type="component" value="Unassembled WGS sequence"/>
</dbReference>
<gene>
    <name evidence="1" type="ORF">Fcan01_25220</name>
</gene>
<protein>
    <submittedName>
        <fullName evidence="1">Uncharacterized protein</fullName>
    </submittedName>
</protein>
<evidence type="ECO:0000313" key="2">
    <source>
        <dbReference type="Proteomes" id="UP000198287"/>
    </source>
</evidence>
<keyword evidence="2" id="KW-1185">Reference proteome</keyword>
<proteinExistence type="predicted"/>
<name>A0A226D3R1_FOLCA</name>
<organism evidence="1 2">
    <name type="scientific">Folsomia candida</name>
    <name type="common">Springtail</name>
    <dbReference type="NCBI Taxonomy" id="158441"/>
    <lineage>
        <taxon>Eukaryota</taxon>
        <taxon>Metazoa</taxon>
        <taxon>Ecdysozoa</taxon>
        <taxon>Arthropoda</taxon>
        <taxon>Hexapoda</taxon>
        <taxon>Collembola</taxon>
        <taxon>Entomobryomorpha</taxon>
        <taxon>Isotomoidea</taxon>
        <taxon>Isotomidae</taxon>
        <taxon>Proisotominae</taxon>
        <taxon>Folsomia</taxon>
    </lineage>
</organism>
<evidence type="ECO:0000313" key="1">
    <source>
        <dbReference type="EMBL" id="OXA39859.1"/>
    </source>
</evidence>
<comment type="caution">
    <text evidence="1">The sequence shown here is derived from an EMBL/GenBank/DDBJ whole genome shotgun (WGS) entry which is preliminary data.</text>
</comment>
<accession>A0A226D3R1</accession>
<reference evidence="1 2" key="1">
    <citation type="submission" date="2015-12" db="EMBL/GenBank/DDBJ databases">
        <title>The genome of Folsomia candida.</title>
        <authorList>
            <person name="Faddeeva A."/>
            <person name="Derks M.F."/>
            <person name="Anvar Y."/>
            <person name="Smit S."/>
            <person name="Van Straalen N."/>
            <person name="Roelofs D."/>
        </authorList>
    </citation>
    <scope>NUCLEOTIDE SEQUENCE [LARGE SCALE GENOMIC DNA]</scope>
    <source>
        <strain evidence="1 2">VU population</strain>
        <tissue evidence="1">Whole body</tissue>
    </source>
</reference>
<dbReference type="AlphaFoldDB" id="A0A226D3R1"/>
<sequence length="378" mass="43527">MFVNLTSLLTLVRGYFIFSGIAFSFVAGEWGNTCSTYDGYPFRDSPPTFCCNGTQISENEISEMEATRFSRKSISKISNSHYFACQKEVSSAYMSDNISVYLWKLAACMYRQQNNGTKTINYSDFVSWKERTVNYTTNKTILAAILDRGKSMCPEAAKKSEFYKKFQILENCYYSNIEKEAIKVHWKMVRKEKTEFPWSNCPRLPVVFGYHQTLRCCRNETLPWMVDDLLGFQMSSLQAGEPYEKCLHSVKNFVNTSVEGGPGKCLEACAFNPIDWKEISEKRDIVWNATYFLDYLLNSINITHVKNNLTTKANQQFKFARLPNEGILRNTNDSITFADMEKEYKSVNTPFNKSVEIYCRYYYALRGLAGSSIVDVSE</sequence>